<keyword evidence="6" id="KW-1185">Reference proteome</keyword>
<evidence type="ECO:0000313" key="6">
    <source>
        <dbReference type="Proteomes" id="UP000634668"/>
    </source>
</evidence>
<dbReference type="Gene3D" id="3.40.50.2300">
    <property type="match status" value="2"/>
</dbReference>
<keyword evidence="1" id="KW-0805">Transcription regulation</keyword>
<evidence type="ECO:0000256" key="1">
    <source>
        <dbReference type="ARBA" id="ARBA00023015"/>
    </source>
</evidence>
<dbReference type="PROSITE" id="PS50932">
    <property type="entry name" value="HTH_LACI_2"/>
    <property type="match status" value="1"/>
</dbReference>
<keyword evidence="3" id="KW-0804">Transcription</keyword>
<dbReference type="InterPro" id="IPR028082">
    <property type="entry name" value="Peripla_BP_I"/>
</dbReference>
<name>A0A918IZ74_9FLAO</name>
<dbReference type="PANTHER" id="PTHR30146:SF109">
    <property type="entry name" value="HTH-TYPE TRANSCRIPTIONAL REGULATOR GALS"/>
    <property type="match status" value="1"/>
</dbReference>
<dbReference type="Gene3D" id="1.10.260.40">
    <property type="entry name" value="lambda repressor-like DNA-binding domains"/>
    <property type="match status" value="1"/>
</dbReference>
<dbReference type="InterPro" id="IPR000843">
    <property type="entry name" value="HTH_LacI"/>
</dbReference>
<organism evidence="5 6">
    <name type="scientific">Arenibacter certesii</name>
    <dbReference type="NCBI Taxonomy" id="228955"/>
    <lineage>
        <taxon>Bacteria</taxon>
        <taxon>Pseudomonadati</taxon>
        <taxon>Bacteroidota</taxon>
        <taxon>Flavobacteriia</taxon>
        <taxon>Flavobacteriales</taxon>
        <taxon>Flavobacteriaceae</taxon>
        <taxon>Arenibacter</taxon>
    </lineage>
</organism>
<dbReference type="InterPro" id="IPR010982">
    <property type="entry name" value="Lambda_DNA-bd_dom_sf"/>
</dbReference>
<dbReference type="Proteomes" id="UP000634668">
    <property type="component" value="Unassembled WGS sequence"/>
</dbReference>
<dbReference type="SMART" id="SM00354">
    <property type="entry name" value="HTH_LACI"/>
    <property type="match status" value="1"/>
</dbReference>
<dbReference type="EMBL" id="BMWP01000015">
    <property type="protein sequence ID" value="GGW37578.1"/>
    <property type="molecule type" value="Genomic_DNA"/>
</dbReference>
<dbReference type="CDD" id="cd01392">
    <property type="entry name" value="HTH_LacI"/>
    <property type="match status" value="1"/>
</dbReference>
<dbReference type="RefSeq" id="WP_026813390.1">
    <property type="nucleotide sequence ID" value="NZ_BMWP01000015.1"/>
</dbReference>
<dbReference type="GO" id="GO:0003700">
    <property type="term" value="F:DNA-binding transcription factor activity"/>
    <property type="evidence" value="ECO:0007669"/>
    <property type="project" value="TreeGrafter"/>
</dbReference>
<accession>A0A918IZ74</accession>
<evidence type="ECO:0000256" key="2">
    <source>
        <dbReference type="ARBA" id="ARBA00023125"/>
    </source>
</evidence>
<evidence type="ECO:0000256" key="3">
    <source>
        <dbReference type="ARBA" id="ARBA00023163"/>
    </source>
</evidence>
<dbReference type="AlphaFoldDB" id="A0A918IZ74"/>
<gene>
    <name evidence="5" type="ORF">GCM10007383_22930</name>
</gene>
<evidence type="ECO:0000259" key="4">
    <source>
        <dbReference type="PROSITE" id="PS50932"/>
    </source>
</evidence>
<reference evidence="5" key="1">
    <citation type="journal article" date="2014" name="Int. J. Syst. Evol. Microbiol.">
        <title>Complete genome sequence of Corynebacterium casei LMG S-19264T (=DSM 44701T), isolated from a smear-ripened cheese.</title>
        <authorList>
            <consortium name="US DOE Joint Genome Institute (JGI-PGF)"/>
            <person name="Walter F."/>
            <person name="Albersmeier A."/>
            <person name="Kalinowski J."/>
            <person name="Ruckert C."/>
        </authorList>
    </citation>
    <scope>NUCLEOTIDE SEQUENCE</scope>
    <source>
        <strain evidence="5">KCTC 12113</strain>
    </source>
</reference>
<feature type="domain" description="HTH lacI-type" evidence="4">
    <location>
        <begin position="4"/>
        <end position="58"/>
    </location>
</feature>
<reference evidence="5" key="2">
    <citation type="submission" date="2020-09" db="EMBL/GenBank/DDBJ databases">
        <authorList>
            <person name="Sun Q."/>
            <person name="Kim S."/>
        </authorList>
    </citation>
    <scope>NUCLEOTIDE SEQUENCE</scope>
    <source>
        <strain evidence="5">KCTC 12113</strain>
    </source>
</reference>
<dbReference type="GO" id="GO:0000976">
    <property type="term" value="F:transcription cis-regulatory region binding"/>
    <property type="evidence" value="ECO:0007669"/>
    <property type="project" value="TreeGrafter"/>
</dbReference>
<evidence type="ECO:0000313" key="5">
    <source>
        <dbReference type="EMBL" id="GGW37578.1"/>
    </source>
</evidence>
<dbReference type="Pfam" id="PF00356">
    <property type="entry name" value="LacI"/>
    <property type="match status" value="1"/>
</dbReference>
<dbReference type="PANTHER" id="PTHR30146">
    <property type="entry name" value="LACI-RELATED TRANSCRIPTIONAL REPRESSOR"/>
    <property type="match status" value="1"/>
</dbReference>
<dbReference type="InterPro" id="IPR046335">
    <property type="entry name" value="LacI/GalR-like_sensor"/>
</dbReference>
<comment type="caution">
    <text evidence="5">The sequence shown here is derived from an EMBL/GenBank/DDBJ whole genome shotgun (WGS) entry which is preliminary data.</text>
</comment>
<dbReference type="Pfam" id="PF13377">
    <property type="entry name" value="Peripla_BP_3"/>
    <property type="match status" value="1"/>
</dbReference>
<keyword evidence="2" id="KW-0238">DNA-binding</keyword>
<dbReference type="SUPFAM" id="SSF53822">
    <property type="entry name" value="Periplasmic binding protein-like I"/>
    <property type="match status" value="1"/>
</dbReference>
<dbReference type="CDD" id="cd06267">
    <property type="entry name" value="PBP1_LacI_sugar_binding-like"/>
    <property type="match status" value="1"/>
</dbReference>
<dbReference type="SUPFAM" id="SSF47413">
    <property type="entry name" value="lambda repressor-like DNA-binding domains"/>
    <property type="match status" value="1"/>
</dbReference>
<protein>
    <submittedName>
        <fullName evidence="5">LacI family transcriptional regulator</fullName>
    </submittedName>
</protein>
<proteinExistence type="predicted"/>
<sequence>MKKITLKKIAQVFNVSVSTVSKAINDSHEISDDLKGKIQQYAKENKYRPNKLALNLRQKKTKTIGVVVPNILNYFFTQVFSGIEKVANEKGYNLLSCISDESYDKEVKTLEFLGGNTVDGIIISMAEETQFKNKMDHFQNLVDERIPLVMFDRVSNEVACDKVVVDDYEAGYKTTNYFLSTGCSTVAVVTAIDHSSVGRLRVEGYKKALDEANIPYDDKLVVRLDKKDDLELRISFLLNYKKVDAIMALDEMTAVEVLRIVKNKGYKVPEDISIIGFTNGKLSRYVTPALTSVSQHGTYIGEAAANILIERMEDNSNRDFSTLTIKTSLVMRDSTKKRLDQ</sequence>